<dbReference type="GO" id="GO:0051607">
    <property type="term" value="P:defense response to virus"/>
    <property type="evidence" value="ECO:0007669"/>
    <property type="project" value="UniProtKB-KW"/>
</dbReference>
<dbReference type="Pfam" id="PF09704">
    <property type="entry name" value="Cas_Cas5d"/>
    <property type="match status" value="1"/>
</dbReference>
<dbReference type="Proteomes" id="UP001144110">
    <property type="component" value="Unassembled WGS sequence"/>
</dbReference>
<sequence>MWGISFRIKSTFGHFRNPYTTTLKQTYPFPPKPTIIGMIGTMMGWNEDIVINETKDFKVAIPLWENKGKINEFTFVFSAGKLRGKSRSQEEFRPERFELLLYPEFELIILNDFKDLIKEIELRIKEKRFEFPLYMGKNEFIISQIEITKEFFETEICEVTIPSGIVFDERNKIPEFFSLSDKPKPVQVFIGVPKSLKLIGKKREQKEVCVALATKEPIKLKEPLYGVKFNGVEYTII</sequence>
<organism evidence="2 3">
    <name type="scientific">Candidatus Thermodesulfobacterium syntrophicum</name>
    <dbReference type="NCBI Taxonomy" id="3060442"/>
    <lineage>
        <taxon>Bacteria</taxon>
        <taxon>Pseudomonadati</taxon>
        <taxon>Thermodesulfobacteriota</taxon>
        <taxon>Thermodesulfobacteria</taxon>
        <taxon>Thermodesulfobacteriales</taxon>
        <taxon>Thermodesulfobacteriaceae</taxon>
        <taxon>Thermodesulfobacterium</taxon>
    </lineage>
</organism>
<accession>A0AAE3P4I8</accession>
<evidence type="ECO:0008006" key="4">
    <source>
        <dbReference type="Google" id="ProtNLM"/>
    </source>
</evidence>
<dbReference type="AlphaFoldDB" id="A0AAE3P4I8"/>
<comment type="caution">
    <text evidence="2">The sequence shown here is derived from an EMBL/GenBank/DDBJ whole genome shotgun (WGS) entry which is preliminary data.</text>
</comment>
<dbReference type="NCBIfam" id="TIGR02593">
    <property type="entry name" value="CRISPR_cas5"/>
    <property type="match status" value="1"/>
</dbReference>
<dbReference type="InterPro" id="IPR013422">
    <property type="entry name" value="CRISPR-assoc_prot_Cas5_N"/>
</dbReference>
<reference evidence="2" key="1">
    <citation type="submission" date="2022-11" db="EMBL/GenBank/DDBJ databases">
        <title>Candidatus Alkanophaga archaea from heated hydrothermal vent sediment oxidize petroleum alkanes.</title>
        <authorList>
            <person name="Zehnle H."/>
            <person name="Laso-Perez R."/>
            <person name="Lipp J."/>
            <person name="Teske A."/>
            <person name="Wegener G."/>
        </authorList>
    </citation>
    <scope>NUCLEOTIDE SEQUENCE</scope>
    <source>
        <strain evidence="2">MCA70</strain>
    </source>
</reference>
<protein>
    <recommendedName>
        <fullName evidence="4">CRISPR-associated protein Cas5</fullName>
    </recommendedName>
</protein>
<name>A0AAE3P4I8_9BACT</name>
<evidence type="ECO:0000313" key="2">
    <source>
        <dbReference type="EMBL" id="MDF2953873.1"/>
    </source>
</evidence>
<proteinExistence type="predicted"/>
<evidence type="ECO:0000256" key="1">
    <source>
        <dbReference type="ARBA" id="ARBA00023118"/>
    </source>
</evidence>
<dbReference type="InterPro" id="IPR021124">
    <property type="entry name" value="CRISPR-assoc_prot_Cas5"/>
</dbReference>
<gene>
    <name evidence="2" type="ORF">OD816_001118</name>
</gene>
<evidence type="ECO:0000313" key="3">
    <source>
        <dbReference type="Proteomes" id="UP001144110"/>
    </source>
</evidence>
<dbReference type="GO" id="GO:0043571">
    <property type="term" value="P:maintenance of CRISPR repeat elements"/>
    <property type="evidence" value="ECO:0007669"/>
    <property type="project" value="InterPro"/>
</dbReference>
<dbReference type="EMBL" id="JAPHEG010000004">
    <property type="protein sequence ID" value="MDF2953873.1"/>
    <property type="molecule type" value="Genomic_DNA"/>
</dbReference>
<keyword evidence="1" id="KW-0051">Antiviral defense</keyword>